<organism evidence="1">
    <name type="scientific">marine metagenome</name>
    <dbReference type="NCBI Taxonomy" id="408172"/>
    <lineage>
        <taxon>unclassified sequences</taxon>
        <taxon>metagenomes</taxon>
        <taxon>ecological metagenomes</taxon>
    </lineage>
</organism>
<reference evidence="1" key="1">
    <citation type="submission" date="2018-05" db="EMBL/GenBank/DDBJ databases">
        <authorList>
            <person name="Lanie J.A."/>
            <person name="Ng W.-L."/>
            <person name="Kazmierczak K.M."/>
            <person name="Andrzejewski T.M."/>
            <person name="Davidsen T.M."/>
            <person name="Wayne K.J."/>
            <person name="Tettelin H."/>
            <person name="Glass J.I."/>
            <person name="Rusch D."/>
            <person name="Podicherti R."/>
            <person name="Tsui H.-C.T."/>
            <person name="Winkler M.E."/>
        </authorList>
    </citation>
    <scope>NUCLEOTIDE SEQUENCE</scope>
</reference>
<gene>
    <name evidence="1" type="ORF">METZ01_LOCUS354017</name>
</gene>
<feature type="non-terminal residue" evidence="1">
    <location>
        <position position="145"/>
    </location>
</feature>
<proteinExistence type="predicted"/>
<dbReference type="AlphaFoldDB" id="A0A382RU16"/>
<protein>
    <submittedName>
        <fullName evidence="1">Uncharacterized protein</fullName>
    </submittedName>
</protein>
<dbReference type="SUPFAM" id="SSF82185">
    <property type="entry name" value="Histone H3 K4-specific methyltransferase SET7/9 N-terminal domain"/>
    <property type="match status" value="1"/>
</dbReference>
<accession>A0A382RU16</accession>
<evidence type="ECO:0000313" key="1">
    <source>
        <dbReference type="EMBL" id="SVD01163.1"/>
    </source>
</evidence>
<sequence length="145" mass="16147">MRTLLNIVVLTMVLVSCSKKTDSGAIPKNARVGLQDVVIIEGLTYLKSSEEQLTGTVEELWPNGQKKQTIEYRAGKRHGQTFSWYLSGQIKSKGQWIDGTREGSRFIYSEDGLEQYEETYREGVLVSQKGSASAKLKAQIQEAAS</sequence>
<dbReference type="Gene3D" id="2.20.110.10">
    <property type="entry name" value="Histone H3 K4-specific methyltransferase SET7/9 N-terminal domain"/>
    <property type="match status" value="1"/>
</dbReference>
<dbReference type="PROSITE" id="PS51257">
    <property type="entry name" value="PROKAR_LIPOPROTEIN"/>
    <property type="match status" value="1"/>
</dbReference>
<dbReference type="EMBL" id="UINC01124189">
    <property type="protein sequence ID" value="SVD01163.1"/>
    <property type="molecule type" value="Genomic_DNA"/>
</dbReference>
<name>A0A382RU16_9ZZZZ</name>